<evidence type="ECO:0000313" key="2">
    <source>
        <dbReference type="Proteomes" id="UP000005365"/>
    </source>
</evidence>
<organism evidence="1 2">
    <name type="scientific">Neisseria sicca ATCC 29256</name>
    <dbReference type="NCBI Taxonomy" id="547045"/>
    <lineage>
        <taxon>Bacteria</taxon>
        <taxon>Pseudomonadati</taxon>
        <taxon>Pseudomonadota</taxon>
        <taxon>Betaproteobacteria</taxon>
        <taxon>Neisseriales</taxon>
        <taxon>Neisseriaceae</taxon>
        <taxon>Neisseria</taxon>
    </lineage>
</organism>
<name>C6M6U0_NEISI</name>
<protein>
    <submittedName>
        <fullName evidence="1">Uncharacterized protein</fullName>
    </submittedName>
</protein>
<dbReference type="Proteomes" id="UP000005365">
    <property type="component" value="Unassembled WGS sequence"/>
</dbReference>
<keyword evidence="2" id="KW-1185">Reference proteome</keyword>
<proteinExistence type="predicted"/>
<accession>C6M6U0</accession>
<gene>
    <name evidence="1" type="ORF">NEISICOT_02243</name>
</gene>
<evidence type="ECO:0000313" key="1">
    <source>
        <dbReference type="EMBL" id="EET44061.1"/>
    </source>
</evidence>
<dbReference type="AlphaFoldDB" id="C6M6U0"/>
<reference evidence="1" key="1">
    <citation type="submission" date="2009-07" db="EMBL/GenBank/DDBJ databases">
        <authorList>
            <person name="Weinstock G."/>
            <person name="Sodergren E."/>
            <person name="Clifton S."/>
            <person name="Fulton L."/>
            <person name="Fulton B."/>
            <person name="Courtney L."/>
            <person name="Fronick C."/>
            <person name="Harrison M."/>
            <person name="Strong C."/>
            <person name="Farmer C."/>
            <person name="Delahaunty K."/>
            <person name="Markovic C."/>
            <person name="Hall O."/>
            <person name="Minx P."/>
            <person name="Tomlinson C."/>
            <person name="Mitreva M."/>
            <person name="Nelson J."/>
            <person name="Hou S."/>
            <person name="Wollam A."/>
            <person name="Pepin K.H."/>
            <person name="Johnson M."/>
            <person name="Bhonagiri V."/>
            <person name="Nash W.E."/>
            <person name="Warren W."/>
            <person name="Chinwalla A."/>
            <person name="Mardis E.R."/>
            <person name="Wilson R.K."/>
        </authorList>
    </citation>
    <scope>NUCLEOTIDE SEQUENCE [LARGE SCALE GENOMIC DNA]</scope>
    <source>
        <strain evidence="1">ATCC 29256</strain>
    </source>
</reference>
<dbReference type="EMBL" id="ACKO02000013">
    <property type="protein sequence ID" value="EET44061.1"/>
    <property type="molecule type" value="Genomic_DNA"/>
</dbReference>
<sequence length="164" mass="16055">MRQDACRAVAAAQAHEDFGCFNAAGSDLLEVGGTLGVGAGEALIAPAACLLVGHGKTCVIEAGQACVDAVGVFGKAGRGDDAEEVVAGAWGMAGFGLHGLGFRCVTGLSRRSDGSAGAASLQQSGSGCGGAGAEEMAAGGLPGHMVSFAWVSDDLFGRGRLKIG</sequence>
<comment type="caution">
    <text evidence="1">The sequence shown here is derived from an EMBL/GenBank/DDBJ whole genome shotgun (WGS) entry which is preliminary data.</text>
</comment>